<keyword evidence="5 8" id="KW-0862">Zinc</keyword>
<evidence type="ECO:0000313" key="12">
    <source>
        <dbReference type="EMBL" id="KAA0018092.1"/>
    </source>
</evidence>
<dbReference type="SUPFAM" id="SSF55486">
    <property type="entry name" value="Metalloproteases ('zincins'), catalytic domain"/>
    <property type="match status" value="1"/>
</dbReference>
<dbReference type="PANTHER" id="PTHR43579:SF1">
    <property type="entry name" value="NEUTRAL METALLOPROTEINASE"/>
    <property type="match status" value="1"/>
</dbReference>
<comment type="similarity">
    <text evidence="1 8">Belongs to the peptidase M4 family.</text>
</comment>
<feature type="compositionally biased region" description="Low complexity" evidence="9">
    <location>
        <begin position="50"/>
        <end position="71"/>
    </location>
</feature>
<dbReference type="Gene3D" id="1.10.390.10">
    <property type="entry name" value="Neutral Protease Domain 2"/>
    <property type="match status" value="1"/>
</dbReference>
<keyword evidence="4 8" id="KW-0378">Hydrolase</keyword>
<keyword evidence="13" id="KW-1185">Reference proteome</keyword>
<feature type="active site" evidence="7">
    <location>
        <position position="175"/>
    </location>
</feature>
<sequence>MSTERNSLACILPPDLLARATRGMAAKERLVALETLNVDHTFRQARAEAAGRQGARAPQTLAAAAGGAPQRRIYDQHHSEDGARGDLVRSEGQPPVADRSVNQAYDNFGATYNLYWDVFHRDSIDGQGLTINGMVHFGTAYNNAFWDGQGHMYFGDGDGKMLTDTTKSLDVVGHELTHGVTQNEANLIYSGQSGALNESISDVFGSLVKQYALHQSAATANWLIGEDIVGPLLLPALRSMKAPGTANKYDNQPADMTKYVRTASDNGGVHANSGIPNHAFYVVATTLGGNAWDSAGTIWYESLSDAALKPNATFSAFAEITVRQARVRFGATSTEVDAVRAGWDAVKVPVRAAASALV</sequence>
<feature type="compositionally biased region" description="Basic and acidic residues" evidence="9">
    <location>
        <begin position="72"/>
        <end position="89"/>
    </location>
</feature>
<comment type="cofactor">
    <cofactor evidence="8">
        <name>Zn(2+)</name>
        <dbReference type="ChEBI" id="CHEBI:29105"/>
    </cofactor>
</comment>
<comment type="caution">
    <text evidence="12">The sequence shown here is derived from an EMBL/GenBank/DDBJ whole genome shotgun (WGS) entry which is preliminary data.</text>
</comment>
<dbReference type="GO" id="GO:0004222">
    <property type="term" value="F:metalloendopeptidase activity"/>
    <property type="evidence" value="ECO:0007669"/>
    <property type="project" value="UniProtKB-UniRule"/>
</dbReference>
<evidence type="ECO:0000256" key="3">
    <source>
        <dbReference type="ARBA" id="ARBA00022723"/>
    </source>
</evidence>
<keyword evidence="3" id="KW-0479">Metal-binding</keyword>
<evidence type="ECO:0000259" key="10">
    <source>
        <dbReference type="Pfam" id="PF01447"/>
    </source>
</evidence>
<evidence type="ECO:0000256" key="7">
    <source>
        <dbReference type="PIRSR" id="PIRSR623612-1"/>
    </source>
</evidence>
<dbReference type="EMBL" id="VLNY01000019">
    <property type="protein sequence ID" value="KAA0018092.1"/>
    <property type="molecule type" value="Genomic_DNA"/>
</dbReference>
<dbReference type="PRINTS" id="PR00730">
    <property type="entry name" value="THERMOLYSIN"/>
</dbReference>
<reference evidence="12 13" key="1">
    <citation type="submission" date="2019-07" db="EMBL/GenBank/DDBJ databases">
        <title>Rhodococcus cavernicolus sp. nov., isolated from a cave.</title>
        <authorList>
            <person name="Lee S.D."/>
        </authorList>
    </citation>
    <scope>NUCLEOTIDE SEQUENCE [LARGE SCALE GENOMIC DNA]</scope>
    <source>
        <strain evidence="12 13">C1-24</strain>
    </source>
</reference>
<dbReference type="GO" id="GO:0006508">
    <property type="term" value="P:proteolysis"/>
    <property type="evidence" value="ECO:0007669"/>
    <property type="project" value="UniProtKB-KW"/>
</dbReference>
<protein>
    <recommendedName>
        <fullName evidence="8">Neutral metalloproteinase</fullName>
        <ecNumber evidence="8">3.4.24.-</ecNumber>
    </recommendedName>
</protein>
<evidence type="ECO:0000256" key="4">
    <source>
        <dbReference type="ARBA" id="ARBA00022801"/>
    </source>
</evidence>
<keyword evidence="6 8" id="KW-0482">Metalloprotease</keyword>
<feature type="region of interest" description="Disordered" evidence="9">
    <location>
        <begin position="50"/>
        <end position="99"/>
    </location>
</feature>
<dbReference type="EC" id="3.4.24.-" evidence="8"/>
<feature type="active site" description="Proton donor" evidence="7">
    <location>
        <position position="270"/>
    </location>
</feature>
<dbReference type="PANTHER" id="PTHR43579">
    <property type="match status" value="1"/>
</dbReference>
<organism evidence="12 13">
    <name type="scientific">Antrihabitans cavernicola</name>
    <dbReference type="NCBI Taxonomy" id="2495913"/>
    <lineage>
        <taxon>Bacteria</taxon>
        <taxon>Bacillati</taxon>
        <taxon>Actinomycetota</taxon>
        <taxon>Actinomycetes</taxon>
        <taxon>Mycobacteriales</taxon>
        <taxon>Nocardiaceae</taxon>
        <taxon>Antrihabitans</taxon>
    </lineage>
</organism>
<dbReference type="GO" id="GO:0046872">
    <property type="term" value="F:metal ion binding"/>
    <property type="evidence" value="ECO:0007669"/>
    <property type="project" value="UniProtKB-UniRule"/>
</dbReference>
<evidence type="ECO:0000313" key="13">
    <source>
        <dbReference type="Proteomes" id="UP000322244"/>
    </source>
</evidence>
<dbReference type="Gene3D" id="3.10.170.10">
    <property type="match status" value="1"/>
</dbReference>
<evidence type="ECO:0000256" key="1">
    <source>
        <dbReference type="ARBA" id="ARBA00009388"/>
    </source>
</evidence>
<feature type="domain" description="Peptidase M4 C-terminal" evidence="11">
    <location>
        <begin position="185"/>
        <end position="348"/>
    </location>
</feature>
<name>A0A5A7S848_9NOCA</name>
<accession>A0A5A7S848</accession>
<keyword evidence="2 8" id="KW-0645">Protease</keyword>
<dbReference type="Pfam" id="PF01447">
    <property type="entry name" value="Peptidase_M4"/>
    <property type="match status" value="1"/>
</dbReference>
<dbReference type="InterPro" id="IPR001570">
    <property type="entry name" value="Peptidase_M4_C_domain"/>
</dbReference>
<evidence type="ECO:0000259" key="11">
    <source>
        <dbReference type="Pfam" id="PF02868"/>
    </source>
</evidence>
<dbReference type="RefSeq" id="WP_149432899.1">
    <property type="nucleotide sequence ID" value="NZ_VLNY01000019.1"/>
</dbReference>
<comment type="function">
    <text evidence="8">Extracellular zinc metalloprotease.</text>
</comment>
<proteinExistence type="inferred from homology"/>
<dbReference type="CDD" id="cd09597">
    <property type="entry name" value="M4_TLP"/>
    <property type="match status" value="1"/>
</dbReference>
<dbReference type="GO" id="GO:0005576">
    <property type="term" value="C:extracellular region"/>
    <property type="evidence" value="ECO:0007669"/>
    <property type="project" value="UniProtKB-SubCell"/>
</dbReference>
<evidence type="ECO:0000256" key="8">
    <source>
        <dbReference type="RuleBase" id="RU366073"/>
    </source>
</evidence>
<dbReference type="InterPro" id="IPR023612">
    <property type="entry name" value="Peptidase_M4"/>
</dbReference>
<dbReference type="Proteomes" id="UP000322244">
    <property type="component" value="Unassembled WGS sequence"/>
</dbReference>
<dbReference type="AlphaFoldDB" id="A0A5A7S848"/>
<dbReference type="InterPro" id="IPR013856">
    <property type="entry name" value="Peptidase_M4_domain"/>
</dbReference>
<feature type="domain" description="Peptidase M4" evidence="10">
    <location>
        <begin position="100"/>
        <end position="182"/>
    </location>
</feature>
<gene>
    <name evidence="12" type="ORF">FOY51_24465</name>
</gene>
<dbReference type="Pfam" id="PF02868">
    <property type="entry name" value="Peptidase_M4_C"/>
    <property type="match status" value="1"/>
</dbReference>
<evidence type="ECO:0000256" key="6">
    <source>
        <dbReference type="ARBA" id="ARBA00023049"/>
    </source>
</evidence>
<evidence type="ECO:0000256" key="9">
    <source>
        <dbReference type="SAM" id="MobiDB-lite"/>
    </source>
</evidence>
<keyword evidence="8" id="KW-0964">Secreted</keyword>
<comment type="subcellular location">
    <subcellularLocation>
        <location evidence="8">Secreted</location>
    </subcellularLocation>
</comment>
<dbReference type="InterPro" id="IPR052759">
    <property type="entry name" value="Metalloprotease_M4"/>
</dbReference>
<dbReference type="OrthoDB" id="291295at2"/>
<evidence type="ECO:0000256" key="5">
    <source>
        <dbReference type="ARBA" id="ARBA00022833"/>
    </source>
</evidence>
<evidence type="ECO:0000256" key="2">
    <source>
        <dbReference type="ARBA" id="ARBA00022670"/>
    </source>
</evidence>
<dbReference type="InterPro" id="IPR027268">
    <property type="entry name" value="Peptidase_M4/M1_CTD_sf"/>
</dbReference>